<comment type="caution">
    <text evidence="8">The sequence shown here is derived from an EMBL/GenBank/DDBJ whole genome shotgun (WGS) entry which is preliminary data.</text>
</comment>
<dbReference type="EMBL" id="MLCO01000243">
    <property type="protein sequence ID" value="ONG48472.1"/>
    <property type="molecule type" value="Genomic_DNA"/>
</dbReference>
<keyword evidence="5 7" id="KW-1133">Transmembrane helix</keyword>
<keyword evidence="9" id="KW-1185">Reference proteome</keyword>
<evidence type="ECO:0000256" key="1">
    <source>
        <dbReference type="ARBA" id="ARBA00004651"/>
    </source>
</evidence>
<evidence type="ECO:0000256" key="5">
    <source>
        <dbReference type="ARBA" id="ARBA00022989"/>
    </source>
</evidence>
<dbReference type="PIRSF" id="PIRSF019239">
    <property type="entry name" value="MrpE"/>
    <property type="match status" value="1"/>
</dbReference>
<comment type="similarity">
    <text evidence="2">Belongs to the CPA3 antiporters (TC 2.A.63) subunit E family.</text>
</comment>
<protein>
    <submittedName>
        <fullName evidence="8">Na+/H+ antiporter subunit E</fullName>
    </submittedName>
</protein>
<dbReference type="AlphaFoldDB" id="A0A1V2GX25"/>
<feature type="transmembrane region" description="Helical" evidence="7">
    <location>
        <begin position="27"/>
        <end position="47"/>
    </location>
</feature>
<dbReference type="NCBIfam" id="NF006520">
    <property type="entry name" value="PRK08965.1-4"/>
    <property type="match status" value="1"/>
</dbReference>
<evidence type="ECO:0000256" key="4">
    <source>
        <dbReference type="ARBA" id="ARBA00022692"/>
    </source>
</evidence>
<sequence>MRWILPHPILSTGLLLMWLLLEQTLRPGPLLVGLVVAFFGGHALGLLQPERMRIRRPGLILRLAGRVLVDVARSNLAVALVVLKPRPERHAGFIRVPLALRDPNALAALACIMTATPGTAWVEFDLEDGELLLHVLDLVDEGEWLRIVKERYEQPLLEIFQ</sequence>
<accession>A0A1V2GX25</accession>
<proteinExistence type="inferred from homology"/>
<dbReference type="GO" id="GO:0005886">
    <property type="term" value="C:plasma membrane"/>
    <property type="evidence" value="ECO:0007669"/>
    <property type="project" value="UniProtKB-SubCell"/>
</dbReference>
<evidence type="ECO:0000313" key="9">
    <source>
        <dbReference type="Proteomes" id="UP000188879"/>
    </source>
</evidence>
<reference evidence="8 9" key="1">
    <citation type="submission" date="2016-10" db="EMBL/GenBank/DDBJ databases">
        <title>Draft Genome sequence of Roseomonas sp. strain M3.</title>
        <authorList>
            <person name="Subhash Y."/>
            <person name="Lee S."/>
        </authorList>
    </citation>
    <scope>NUCLEOTIDE SEQUENCE [LARGE SCALE GENOMIC DNA]</scope>
    <source>
        <strain evidence="8 9">M3</strain>
    </source>
</reference>
<evidence type="ECO:0000256" key="2">
    <source>
        <dbReference type="ARBA" id="ARBA00006228"/>
    </source>
</evidence>
<evidence type="ECO:0000256" key="7">
    <source>
        <dbReference type="SAM" id="Phobius"/>
    </source>
</evidence>
<evidence type="ECO:0000256" key="3">
    <source>
        <dbReference type="ARBA" id="ARBA00022475"/>
    </source>
</evidence>
<evidence type="ECO:0000256" key="6">
    <source>
        <dbReference type="ARBA" id="ARBA00023136"/>
    </source>
</evidence>
<comment type="subcellular location">
    <subcellularLocation>
        <location evidence="1">Cell membrane</location>
        <topology evidence="1">Multi-pass membrane protein</topology>
    </subcellularLocation>
</comment>
<dbReference type="OrthoDB" id="9807187at2"/>
<organism evidence="8 9">
    <name type="scientific">Teichococcus deserti</name>
    <dbReference type="NCBI Taxonomy" id="1817963"/>
    <lineage>
        <taxon>Bacteria</taxon>
        <taxon>Pseudomonadati</taxon>
        <taxon>Pseudomonadota</taxon>
        <taxon>Alphaproteobacteria</taxon>
        <taxon>Acetobacterales</taxon>
        <taxon>Roseomonadaceae</taxon>
        <taxon>Roseomonas</taxon>
    </lineage>
</organism>
<dbReference type="Proteomes" id="UP000188879">
    <property type="component" value="Unassembled WGS sequence"/>
</dbReference>
<dbReference type="PANTHER" id="PTHR34584">
    <property type="entry name" value="NA(+)/H(+) ANTIPORTER SUBUNIT E1"/>
    <property type="match status" value="1"/>
</dbReference>
<keyword evidence="3" id="KW-1003">Cell membrane</keyword>
<keyword evidence="4 7" id="KW-0812">Transmembrane</keyword>
<keyword evidence="6 7" id="KW-0472">Membrane</keyword>
<dbReference type="GO" id="GO:0008324">
    <property type="term" value="F:monoatomic cation transmembrane transporter activity"/>
    <property type="evidence" value="ECO:0007669"/>
    <property type="project" value="InterPro"/>
</dbReference>
<dbReference type="InterPro" id="IPR002758">
    <property type="entry name" value="Cation_antiport_E"/>
</dbReference>
<evidence type="ECO:0000313" key="8">
    <source>
        <dbReference type="EMBL" id="ONG48472.1"/>
    </source>
</evidence>
<dbReference type="Pfam" id="PF01899">
    <property type="entry name" value="MNHE"/>
    <property type="match status" value="1"/>
</dbReference>
<dbReference type="PANTHER" id="PTHR34584:SF1">
    <property type="entry name" value="NA(+)_H(+) ANTIPORTER SUBUNIT E1"/>
    <property type="match status" value="1"/>
</dbReference>
<name>A0A1V2GX25_9PROT</name>
<gene>
    <name evidence="8" type="ORF">BKE38_21830</name>
</gene>